<feature type="region of interest" description="Disordered" evidence="2">
    <location>
        <begin position="723"/>
        <end position="742"/>
    </location>
</feature>
<name>A0A284RX68_ARMOS</name>
<sequence length="742" mass="81648">MTSIKQSTRAFLRDLLSRYDWVSTSSHSPELIALVSGNAVPTAFQAAQLEASIDDLDAPITKIQSAIDLLRNAAESLEAKTARLKDIRSNYRAALSPIRRLPSEILVEILRWTPKAETQLTALDPYHVFGFNVFKITEGPWQLGHVCSSWRDAVRFLCPEIWSTLKITWQRKRSEKEDIMIPAPKKDMPALLNRACRRFYEYPDERADEPEEMSQCFDLLLTHSKRWGSVELAIVPSFLSRLSLVRGRVDRVEGVCLTCAPITMPGTIDAFEIAPKLKTLDLTGMHAEAHIPFPAENLVLFSDARRLLDHDTVPRYLDIIASAPNLSDFSYHHHSVVPQSPGPYHPQIVHQSLQTLSASLGALLCSLVVSASTQMTLASIKSEPDVTVCPRDALFHIHNLVVRSDCSLATLAFVDATMDENLLPILRLSPQLVSISFQDKQWSRDSVATMESLLLDMKETIRVGDALHHTLIPCLKHLEFVEFDTELPGPSIVYTPTAALFLAALLTAGAQHTATDLIDTASDKKAQGQTGINECGTMSSQDSMCQNLYINAIDDLSVSHLRRTPRLIMHLPAPSIPGPHRSIERSDVSWCLKSERGTRIIPEGTSKGAHFMQTPDFVQVTGLGDFTQLNIHGDEVGGEPDRNGSDLARNLLRDFICSSAFGTDMRDQVFDSMRNMPAADVFESCLGDSGEDDQLMGTVTFHPGDAPAPILSSSQSTTVSAIGGATATGSSAGPHLQRRSAK</sequence>
<gene>
    <name evidence="3" type="ORF">ARMOST_16799</name>
</gene>
<evidence type="ECO:0000256" key="2">
    <source>
        <dbReference type="SAM" id="MobiDB-lite"/>
    </source>
</evidence>
<feature type="compositionally biased region" description="Low complexity" evidence="2">
    <location>
        <begin position="723"/>
        <end position="733"/>
    </location>
</feature>
<evidence type="ECO:0000313" key="3">
    <source>
        <dbReference type="EMBL" id="SJL13357.1"/>
    </source>
</evidence>
<proteinExistence type="predicted"/>
<protein>
    <submittedName>
        <fullName evidence="3">Uncharacterized protein</fullName>
    </submittedName>
</protein>
<dbReference type="Proteomes" id="UP000219338">
    <property type="component" value="Unassembled WGS sequence"/>
</dbReference>
<feature type="coiled-coil region" evidence="1">
    <location>
        <begin position="60"/>
        <end position="90"/>
    </location>
</feature>
<keyword evidence="4" id="KW-1185">Reference proteome</keyword>
<reference evidence="4" key="1">
    <citation type="journal article" date="2017" name="Nat. Ecol. Evol.">
        <title>Genome expansion and lineage-specific genetic innovations in the forest pathogenic fungi Armillaria.</title>
        <authorList>
            <person name="Sipos G."/>
            <person name="Prasanna A.N."/>
            <person name="Walter M.C."/>
            <person name="O'Connor E."/>
            <person name="Balint B."/>
            <person name="Krizsan K."/>
            <person name="Kiss B."/>
            <person name="Hess J."/>
            <person name="Varga T."/>
            <person name="Slot J."/>
            <person name="Riley R."/>
            <person name="Boka B."/>
            <person name="Rigling D."/>
            <person name="Barry K."/>
            <person name="Lee J."/>
            <person name="Mihaltcheva S."/>
            <person name="LaButti K."/>
            <person name="Lipzen A."/>
            <person name="Waldron R."/>
            <person name="Moloney N.M."/>
            <person name="Sperisen C."/>
            <person name="Kredics L."/>
            <person name="Vagvoelgyi C."/>
            <person name="Patrignani A."/>
            <person name="Fitzpatrick D."/>
            <person name="Nagy I."/>
            <person name="Doyle S."/>
            <person name="Anderson J.B."/>
            <person name="Grigoriev I.V."/>
            <person name="Gueldener U."/>
            <person name="Muensterkoetter M."/>
            <person name="Nagy L.G."/>
        </authorList>
    </citation>
    <scope>NUCLEOTIDE SEQUENCE [LARGE SCALE GENOMIC DNA]</scope>
    <source>
        <strain evidence="4">C18/9</strain>
    </source>
</reference>
<dbReference type="AlphaFoldDB" id="A0A284RX68"/>
<organism evidence="3 4">
    <name type="scientific">Armillaria ostoyae</name>
    <name type="common">Armillaria root rot fungus</name>
    <dbReference type="NCBI Taxonomy" id="47428"/>
    <lineage>
        <taxon>Eukaryota</taxon>
        <taxon>Fungi</taxon>
        <taxon>Dikarya</taxon>
        <taxon>Basidiomycota</taxon>
        <taxon>Agaricomycotina</taxon>
        <taxon>Agaricomycetes</taxon>
        <taxon>Agaricomycetidae</taxon>
        <taxon>Agaricales</taxon>
        <taxon>Marasmiineae</taxon>
        <taxon>Physalacriaceae</taxon>
        <taxon>Armillaria</taxon>
    </lineage>
</organism>
<dbReference type="EMBL" id="FUEG01000019">
    <property type="protein sequence ID" value="SJL13357.1"/>
    <property type="molecule type" value="Genomic_DNA"/>
</dbReference>
<keyword evidence="1" id="KW-0175">Coiled coil</keyword>
<dbReference type="OrthoDB" id="3365698at2759"/>
<evidence type="ECO:0000256" key="1">
    <source>
        <dbReference type="SAM" id="Coils"/>
    </source>
</evidence>
<accession>A0A284RX68</accession>
<evidence type="ECO:0000313" key="4">
    <source>
        <dbReference type="Proteomes" id="UP000219338"/>
    </source>
</evidence>